<gene>
    <name evidence="4" type="ORF">B0A54_07749</name>
</gene>
<dbReference type="Gene3D" id="1.25.40.720">
    <property type="entry name" value="Telomere length regulation protein 2, C-terminal domain"/>
    <property type="match status" value="2"/>
</dbReference>
<dbReference type="STRING" id="329885.A0A4U0UYP9"/>
<feature type="compositionally biased region" description="Acidic residues" evidence="2">
    <location>
        <begin position="606"/>
        <end position="615"/>
    </location>
</feature>
<dbReference type="InterPro" id="IPR019337">
    <property type="entry name" value="Telomere_length_regulation_dom"/>
</dbReference>
<comment type="similarity">
    <text evidence="1">Belongs to the TEL2 family.</text>
</comment>
<organism evidence="4 5">
    <name type="scientific">Friedmanniomyces endolithicus</name>
    <dbReference type="NCBI Taxonomy" id="329885"/>
    <lineage>
        <taxon>Eukaryota</taxon>
        <taxon>Fungi</taxon>
        <taxon>Dikarya</taxon>
        <taxon>Ascomycota</taxon>
        <taxon>Pezizomycotina</taxon>
        <taxon>Dothideomycetes</taxon>
        <taxon>Dothideomycetidae</taxon>
        <taxon>Mycosphaerellales</taxon>
        <taxon>Teratosphaeriaceae</taxon>
        <taxon>Friedmanniomyces</taxon>
    </lineage>
</organism>
<name>A0A4U0UYP9_9PEZI</name>
<dbReference type="Pfam" id="PF10193">
    <property type="entry name" value="Telomere_reg-2"/>
    <property type="match status" value="1"/>
</dbReference>
<proteinExistence type="inferred from homology"/>
<dbReference type="Proteomes" id="UP000310066">
    <property type="component" value="Unassembled WGS sequence"/>
</dbReference>
<sequence>MDVFVTAVKTVRQTSSIDAEPSLSLIQTVKAKPGRDVKEGKATGALPGGGTFSPTATVKDAVNPEDAVRILRSQPDTETLLATLRKLTSPNAFPTFHLAAPGTLQAQILNSIVSHIVPAFWPILDEDEKVLVVRCMRNITGINALLAKLHTVSGPAIEGNRAEFAEQRGIFISVTNEVLSGNTLLLDLLVELDGAVKDKTRRNLAQKELISLLGSGKVISSVAQVEDSARDTNQGGTHSASWLAVGSEYNRWLGRKIATLFCSGHGLLNEFHEESRATGGRVLVRALSLGYQSSLIKGLVSEMVSLRGDGIEELIGHIPNYAAKQFLEHSLRWLSHLSPFSEAAEYTKEVVSSLAALLKALLKRNPATCGSHIRVICGDPVFIVALSYSVRRACIAVLSEVAPDELQSLFETTMTTFSDRIFIDHSPVLQQESIAQILLLTAGYLHRANPVAVLMIAQTSGHMQGTSNRLDASGQQARWLGMIVAIAISGLVDREGLRMSFGIDEVKTEEASWYLRLVKVEDNIGTLSGLQAMLVRLEEDVGVPRNPLRSTAKSPPQLAGKPVFGPPRPPTPAQTEVIGEKVTEILDDISDEEDDDLKPYAKPDSDPEDSDEDATLVDRNKPRPPVYVRDLMSMLRDDKAPHRFQLGMKHAASLIRRKANFGREVKDHAEEMMGLLCDLQDPFDTNEFEELKLQAMIAILLSDVEIMGPWLSRHAFVEGYSIAQRCIMLSALGLGGRELAGFKNEDDLNPALPNTKFPSKRLPARLRAAYSNAPTSSVKALDDASEKIENQLIQPLALQAADHSTAHLNSVKVRTFSSRMAIERTKRKPAPNQLAKTFGRSFFFPLTNRYQQELAAYGSRSVFASAPVVLVTFLKTLALLFHASGPATLGLPELTAELWDLLLSLRVQAGGNVAILEAVLFAALTVLDVNTADQRQSLAQEEAKRMNEMQQWVQVVFERAGGGELVSGGSQEETKIRTLAAGVLVKIGEMVEQYQKAMFGSVGR</sequence>
<feature type="domain" description="Telomere length regulation protein conserved" evidence="3">
    <location>
        <begin position="625"/>
        <end position="735"/>
    </location>
</feature>
<dbReference type="GO" id="GO:0005829">
    <property type="term" value="C:cytosol"/>
    <property type="evidence" value="ECO:0007669"/>
    <property type="project" value="TreeGrafter"/>
</dbReference>
<dbReference type="InterPro" id="IPR051970">
    <property type="entry name" value="TEL2_Regulation"/>
</dbReference>
<evidence type="ECO:0000256" key="2">
    <source>
        <dbReference type="SAM" id="MobiDB-lite"/>
    </source>
</evidence>
<evidence type="ECO:0000256" key="1">
    <source>
        <dbReference type="ARBA" id="ARBA00006133"/>
    </source>
</evidence>
<evidence type="ECO:0000313" key="5">
    <source>
        <dbReference type="Proteomes" id="UP000310066"/>
    </source>
</evidence>
<dbReference type="GO" id="GO:0051879">
    <property type="term" value="F:Hsp90 protein binding"/>
    <property type="evidence" value="ECO:0007669"/>
    <property type="project" value="TreeGrafter"/>
</dbReference>
<dbReference type="PANTHER" id="PTHR15830:SF10">
    <property type="entry name" value="TELOMERE LENGTH REGULATION PROTEIN TEL2 HOMOLOG"/>
    <property type="match status" value="1"/>
</dbReference>
<feature type="region of interest" description="Disordered" evidence="2">
    <location>
        <begin position="588"/>
        <end position="624"/>
    </location>
</feature>
<accession>A0A4U0UYP9</accession>
<dbReference type="AlphaFoldDB" id="A0A4U0UYP9"/>
<comment type="caution">
    <text evidence="4">The sequence shown here is derived from an EMBL/GenBank/DDBJ whole genome shotgun (WGS) entry which is preliminary data.</text>
</comment>
<dbReference type="PANTHER" id="PTHR15830">
    <property type="entry name" value="TELOMERE LENGTH REGULATION PROTEIN TEL2 FAMILY MEMBER"/>
    <property type="match status" value="1"/>
</dbReference>
<dbReference type="OrthoDB" id="10258062at2759"/>
<protein>
    <recommendedName>
        <fullName evidence="3">Telomere length regulation protein conserved domain-containing protein</fullName>
    </recommendedName>
</protein>
<evidence type="ECO:0000313" key="4">
    <source>
        <dbReference type="EMBL" id="TKA41227.1"/>
    </source>
</evidence>
<evidence type="ECO:0000259" key="3">
    <source>
        <dbReference type="Pfam" id="PF10193"/>
    </source>
</evidence>
<feature type="region of interest" description="Disordered" evidence="2">
    <location>
        <begin position="546"/>
        <end position="576"/>
    </location>
</feature>
<reference evidence="4 5" key="1">
    <citation type="submission" date="2017-03" db="EMBL/GenBank/DDBJ databases">
        <title>Genomes of endolithic fungi from Antarctica.</title>
        <authorList>
            <person name="Coleine C."/>
            <person name="Masonjones S."/>
            <person name="Stajich J.E."/>
        </authorList>
    </citation>
    <scope>NUCLEOTIDE SEQUENCE [LARGE SCALE GENOMIC DNA]</scope>
    <source>
        <strain evidence="4 5">CCFEE 5311</strain>
    </source>
</reference>
<dbReference type="InterPro" id="IPR038528">
    <property type="entry name" value="TEL2_C_sf"/>
</dbReference>
<dbReference type="EMBL" id="NAJP01000029">
    <property type="protein sequence ID" value="TKA41227.1"/>
    <property type="molecule type" value="Genomic_DNA"/>
</dbReference>
<dbReference type="GO" id="GO:0051083">
    <property type="term" value="P:'de novo' cotranslational protein folding"/>
    <property type="evidence" value="ECO:0007669"/>
    <property type="project" value="TreeGrafter"/>
</dbReference>
<dbReference type="GO" id="GO:0042162">
    <property type="term" value="F:telomeric DNA binding"/>
    <property type="evidence" value="ECO:0007669"/>
    <property type="project" value="TreeGrafter"/>
</dbReference>